<evidence type="ECO:0000256" key="3">
    <source>
        <dbReference type="ARBA" id="ARBA00023163"/>
    </source>
</evidence>
<keyword evidence="3" id="KW-0804">Transcription</keyword>
<evidence type="ECO:0000313" key="5">
    <source>
        <dbReference type="EMBL" id="MFC5053001.1"/>
    </source>
</evidence>
<evidence type="ECO:0000313" key="6">
    <source>
        <dbReference type="Proteomes" id="UP001595833"/>
    </source>
</evidence>
<dbReference type="Gene3D" id="1.10.287.160">
    <property type="entry name" value="HR1 repeat"/>
    <property type="match status" value="1"/>
</dbReference>
<gene>
    <name evidence="5" type="ORF">ACFPFM_04430</name>
</gene>
<dbReference type="PANTHER" id="PTHR38465">
    <property type="entry name" value="HTH-TYPE TRANSCRIPTIONAL REGULATOR MJ1563-RELATED"/>
    <property type="match status" value="1"/>
</dbReference>
<sequence length="159" mass="18318">MDERDDQAVLRFIERFSSVFVEAGVPRMPARVFVALLSADSGSLTAAELADLLRVSPAAISGAVRYLTQVRLVSRERETGTRRDVYRVFDDVWYEALFRRDEMFRRWEVPLKEGIEVLGPDSPAGRRIAEMRAFFEFIQGELPTLLAHWREHRAREFGA</sequence>
<dbReference type="RefSeq" id="WP_344038032.1">
    <property type="nucleotide sequence ID" value="NZ_BAAAKE010000009.1"/>
</dbReference>
<keyword evidence="1" id="KW-0805">Transcription regulation</keyword>
<dbReference type="EMBL" id="JBHSJB010000004">
    <property type="protein sequence ID" value="MFC5053001.1"/>
    <property type="molecule type" value="Genomic_DNA"/>
</dbReference>
<evidence type="ECO:0000259" key="4">
    <source>
        <dbReference type="Pfam" id="PF12802"/>
    </source>
</evidence>
<comment type="caution">
    <text evidence="5">The sequence shown here is derived from an EMBL/GenBank/DDBJ whole genome shotgun (WGS) entry which is preliminary data.</text>
</comment>
<feature type="domain" description="HTH marR-type" evidence="4">
    <location>
        <begin position="24"/>
        <end position="83"/>
    </location>
</feature>
<evidence type="ECO:0000256" key="1">
    <source>
        <dbReference type="ARBA" id="ARBA00023015"/>
    </source>
</evidence>
<name>A0ABV9XSB2_9PSEU</name>
<keyword evidence="2" id="KW-0238">DNA-binding</keyword>
<dbReference type="InterPro" id="IPR036388">
    <property type="entry name" value="WH-like_DNA-bd_sf"/>
</dbReference>
<dbReference type="Gene3D" id="1.10.10.10">
    <property type="entry name" value="Winged helix-like DNA-binding domain superfamily/Winged helix DNA-binding domain"/>
    <property type="match status" value="1"/>
</dbReference>
<dbReference type="Proteomes" id="UP001595833">
    <property type="component" value="Unassembled WGS sequence"/>
</dbReference>
<keyword evidence="6" id="KW-1185">Reference proteome</keyword>
<accession>A0ABV9XSB2</accession>
<dbReference type="InterPro" id="IPR000835">
    <property type="entry name" value="HTH_MarR-typ"/>
</dbReference>
<dbReference type="InterPro" id="IPR036390">
    <property type="entry name" value="WH_DNA-bd_sf"/>
</dbReference>
<dbReference type="SUPFAM" id="SSF46785">
    <property type="entry name" value="Winged helix' DNA-binding domain"/>
    <property type="match status" value="1"/>
</dbReference>
<evidence type="ECO:0000256" key="2">
    <source>
        <dbReference type="ARBA" id="ARBA00023125"/>
    </source>
</evidence>
<protein>
    <submittedName>
        <fullName evidence="5">GbsR/MarR family transcriptional regulator</fullName>
    </submittedName>
</protein>
<dbReference type="Pfam" id="PF12802">
    <property type="entry name" value="MarR_2"/>
    <property type="match status" value="1"/>
</dbReference>
<dbReference type="InterPro" id="IPR052362">
    <property type="entry name" value="HTH-GbsR_regulator"/>
</dbReference>
<organism evidence="5 6">
    <name type="scientific">Saccharothrix xinjiangensis</name>
    <dbReference type="NCBI Taxonomy" id="204798"/>
    <lineage>
        <taxon>Bacteria</taxon>
        <taxon>Bacillati</taxon>
        <taxon>Actinomycetota</taxon>
        <taxon>Actinomycetes</taxon>
        <taxon>Pseudonocardiales</taxon>
        <taxon>Pseudonocardiaceae</taxon>
        <taxon>Saccharothrix</taxon>
    </lineage>
</organism>
<proteinExistence type="predicted"/>
<dbReference type="PANTHER" id="PTHR38465:SF2">
    <property type="entry name" value="HTH-TYPE TRANSCRIPTIONAL REGULATOR MMPR5"/>
    <property type="match status" value="1"/>
</dbReference>
<reference evidence="6" key="1">
    <citation type="journal article" date="2019" name="Int. J. Syst. Evol. Microbiol.">
        <title>The Global Catalogue of Microorganisms (GCM) 10K type strain sequencing project: providing services to taxonomists for standard genome sequencing and annotation.</title>
        <authorList>
            <consortium name="The Broad Institute Genomics Platform"/>
            <consortium name="The Broad Institute Genome Sequencing Center for Infectious Disease"/>
            <person name="Wu L."/>
            <person name="Ma J."/>
        </authorList>
    </citation>
    <scope>NUCLEOTIDE SEQUENCE [LARGE SCALE GENOMIC DNA]</scope>
    <source>
        <strain evidence="6">KCTC 12848</strain>
    </source>
</reference>